<comment type="caution">
    <text evidence="1">The sequence shown here is derived from an EMBL/GenBank/DDBJ whole genome shotgun (WGS) entry which is preliminary data.</text>
</comment>
<reference evidence="1" key="1">
    <citation type="submission" date="2017-07" db="EMBL/GenBank/DDBJ databases">
        <title>Taro Niue Genome Assembly and Annotation.</title>
        <authorList>
            <person name="Atibalentja N."/>
            <person name="Keating K."/>
            <person name="Fields C.J."/>
        </authorList>
    </citation>
    <scope>NUCLEOTIDE SEQUENCE</scope>
    <source>
        <strain evidence="1">Niue_2</strain>
        <tissue evidence="1">Leaf</tissue>
    </source>
</reference>
<proteinExistence type="predicted"/>
<dbReference type="AlphaFoldDB" id="A0A843VTR6"/>
<organism evidence="1 2">
    <name type="scientific">Colocasia esculenta</name>
    <name type="common">Wild taro</name>
    <name type="synonym">Arum esculentum</name>
    <dbReference type="NCBI Taxonomy" id="4460"/>
    <lineage>
        <taxon>Eukaryota</taxon>
        <taxon>Viridiplantae</taxon>
        <taxon>Streptophyta</taxon>
        <taxon>Embryophyta</taxon>
        <taxon>Tracheophyta</taxon>
        <taxon>Spermatophyta</taxon>
        <taxon>Magnoliopsida</taxon>
        <taxon>Liliopsida</taxon>
        <taxon>Araceae</taxon>
        <taxon>Aroideae</taxon>
        <taxon>Colocasieae</taxon>
        <taxon>Colocasia</taxon>
    </lineage>
</organism>
<dbReference type="Proteomes" id="UP000652761">
    <property type="component" value="Unassembled WGS sequence"/>
</dbReference>
<accession>A0A843VTR6</accession>
<gene>
    <name evidence="1" type="ORF">Taro_032059</name>
</gene>
<sequence>MRRGRRSSLDEELRDDLRRELKAWSLRHTQDVDVVVRWTRSLRHSSGTERRHPTRIEGVVGSAHARRERRSSLDEVA</sequence>
<keyword evidence="2" id="KW-1185">Reference proteome</keyword>
<evidence type="ECO:0000313" key="2">
    <source>
        <dbReference type="Proteomes" id="UP000652761"/>
    </source>
</evidence>
<protein>
    <submittedName>
        <fullName evidence="1">Uncharacterized protein</fullName>
    </submittedName>
</protein>
<name>A0A843VTR6_COLES</name>
<evidence type="ECO:0000313" key="1">
    <source>
        <dbReference type="EMBL" id="MQL99335.1"/>
    </source>
</evidence>
<dbReference type="EMBL" id="NMUH01002333">
    <property type="protein sequence ID" value="MQL99335.1"/>
    <property type="molecule type" value="Genomic_DNA"/>
</dbReference>